<gene>
    <name evidence="5" type="primary">dpnA</name>
    <name evidence="5" type="ORF">Pan216_30240</name>
</gene>
<dbReference type="InterPro" id="IPR002941">
    <property type="entry name" value="DNA_methylase_N4/N6"/>
</dbReference>
<keyword evidence="2 5" id="KW-0808">Transferase</keyword>
<dbReference type="AlphaFoldDB" id="A0A518B5A3"/>
<dbReference type="GO" id="GO:0008170">
    <property type="term" value="F:N-methyltransferase activity"/>
    <property type="evidence" value="ECO:0007669"/>
    <property type="project" value="InterPro"/>
</dbReference>
<reference evidence="5 6" key="1">
    <citation type="submission" date="2019-02" db="EMBL/GenBank/DDBJ databases">
        <title>Deep-cultivation of Planctomycetes and their phenomic and genomic characterization uncovers novel biology.</title>
        <authorList>
            <person name="Wiegand S."/>
            <person name="Jogler M."/>
            <person name="Boedeker C."/>
            <person name="Pinto D."/>
            <person name="Vollmers J."/>
            <person name="Rivas-Marin E."/>
            <person name="Kohn T."/>
            <person name="Peeters S.H."/>
            <person name="Heuer A."/>
            <person name="Rast P."/>
            <person name="Oberbeckmann S."/>
            <person name="Bunk B."/>
            <person name="Jeske O."/>
            <person name="Meyerdierks A."/>
            <person name="Storesund J.E."/>
            <person name="Kallscheuer N."/>
            <person name="Luecker S."/>
            <person name="Lage O.M."/>
            <person name="Pohl T."/>
            <person name="Merkel B.J."/>
            <person name="Hornburger P."/>
            <person name="Mueller R.-W."/>
            <person name="Bruemmer F."/>
            <person name="Labrenz M."/>
            <person name="Spormann A.M."/>
            <person name="Op den Camp H."/>
            <person name="Overmann J."/>
            <person name="Amann R."/>
            <person name="Jetten M.S.M."/>
            <person name="Mascher T."/>
            <person name="Medema M.H."/>
            <person name="Devos D.P."/>
            <person name="Kaster A.-K."/>
            <person name="Ovreas L."/>
            <person name="Rohde M."/>
            <person name="Galperin M.Y."/>
            <person name="Jogler C."/>
        </authorList>
    </citation>
    <scope>NUCLEOTIDE SEQUENCE [LARGE SCALE GENOMIC DNA]</scope>
    <source>
        <strain evidence="5 6">Pan216</strain>
    </source>
</reference>
<dbReference type="Pfam" id="PF01555">
    <property type="entry name" value="N6_N4_Mtase"/>
    <property type="match status" value="2"/>
</dbReference>
<proteinExistence type="inferred from homology"/>
<dbReference type="GO" id="GO:0032259">
    <property type="term" value="P:methylation"/>
    <property type="evidence" value="ECO:0007669"/>
    <property type="project" value="UniProtKB-KW"/>
</dbReference>
<dbReference type="SUPFAM" id="SSF53335">
    <property type="entry name" value="S-adenosyl-L-methionine-dependent methyltransferases"/>
    <property type="match status" value="1"/>
</dbReference>
<dbReference type="InterPro" id="IPR029063">
    <property type="entry name" value="SAM-dependent_MTases_sf"/>
</dbReference>
<dbReference type="GO" id="GO:0003677">
    <property type="term" value="F:DNA binding"/>
    <property type="evidence" value="ECO:0007669"/>
    <property type="project" value="InterPro"/>
</dbReference>
<organism evidence="5 6">
    <name type="scientific">Kolteria novifilia</name>
    <dbReference type="NCBI Taxonomy" id="2527975"/>
    <lineage>
        <taxon>Bacteria</taxon>
        <taxon>Pseudomonadati</taxon>
        <taxon>Planctomycetota</taxon>
        <taxon>Planctomycetia</taxon>
        <taxon>Kolteriales</taxon>
        <taxon>Kolteriaceae</taxon>
        <taxon>Kolteria</taxon>
    </lineage>
</organism>
<dbReference type="RefSeq" id="WP_419192520.1">
    <property type="nucleotide sequence ID" value="NZ_CP036279.1"/>
</dbReference>
<dbReference type="REBASE" id="355885">
    <property type="entry name" value="M.PbaPan216ORF30240P"/>
</dbReference>
<evidence type="ECO:0000256" key="1">
    <source>
        <dbReference type="ARBA" id="ARBA00022603"/>
    </source>
</evidence>
<dbReference type="Gene3D" id="3.40.50.150">
    <property type="entry name" value="Vaccinia Virus protein VP39"/>
    <property type="match status" value="1"/>
</dbReference>
<feature type="domain" description="DNA methylase N-4/N-6" evidence="4">
    <location>
        <begin position="27"/>
        <end position="151"/>
    </location>
</feature>
<evidence type="ECO:0000256" key="3">
    <source>
        <dbReference type="RuleBase" id="RU362026"/>
    </source>
</evidence>
<evidence type="ECO:0000313" key="5">
    <source>
        <dbReference type="EMBL" id="QDU62157.1"/>
    </source>
</evidence>
<dbReference type="KEGG" id="knv:Pan216_30240"/>
<keyword evidence="1 5" id="KW-0489">Methyltransferase</keyword>
<dbReference type="EC" id="2.1.1.-" evidence="3"/>
<keyword evidence="6" id="KW-1185">Reference proteome</keyword>
<evidence type="ECO:0000313" key="6">
    <source>
        <dbReference type="Proteomes" id="UP000317093"/>
    </source>
</evidence>
<name>A0A518B5A3_9BACT</name>
<comment type="similarity">
    <text evidence="3">Belongs to the N(4)/N(6)-methyltransferase family.</text>
</comment>
<dbReference type="EMBL" id="CP036279">
    <property type="protein sequence ID" value="QDU62157.1"/>
    <property type="molecule type" value="Genomic_DNA"/>
</dbReference>
<feature type="domain" description="DNA methylase N-4/N-6" evidence="4">
    <location>
        <begin position="171"/>
        <end position="233"/>
    </location>
</feature>
<dbReference type="Proteomes" id="UP000317093">
    <property type="component" value="Chromosome"/>
</dbReference>
<accession>A0A518B5A3</accession>
<evidence type="ECO:0000256" key="2">
    <source>
        <dbReference type="ARBA" id="ARBA00022679"/>
    </source>
</evidence>
<sequence>MFQVGNGVLHHGDVLKVLPTFDDESFDATIADPPYCSGGRTHNERLADPSKKYCHSSTGRYASFMGETRDQRSWGYWCSLWLSECWRITRPMGYVLCFVDWRQLPTLTNAMQAAGWIWRGILSWDKTEAARSPHTGYFRHQAEFVVWGTKGSCRRRPGEGPWPGVLRQRVDTREKCHVAGKPTELLKRLVTIVPQGGVLLDPFVGSGTGPLAAEAKDRQWVGIEMDPHWYQVAADRLRLAAATAARKAA</sequence>
<dbReference type="InterPro" id="IPR001091">
    <property type="entry name" value="RM_Methyltransferase"/>
</dbReference>
<dbReference type="PRINTS" id="PR00508">
    <property type="entry name" value="S21N4MTFRASE"/>
</dbReference>
<evidence type="ECO:0000259" key="4">
    <source>
        <dbReference type="Pfam" id="PF01555"/>
    </source>
</evidence>
<protein>
    <recommendedName>
        <fullName evidence="3">Methyltransferase</fullName>
        <ecNumber evidence="3">2.1.1.-</ecNumber>
    </recommendedName>
</protein>